<keyword evidence="15" id="KW-1185">Reference proteome</keyword>
<evidence type="ECO:0000256" key="5">
    <source>
        <dbReference type="ARBA" id="ARBA00022603"/>
    </source>
</evidence>
<evidence type="ECO:0000256" key="2">
    <source>
        <dbReference type="ARBA" id="ARBA00004141"/>
    </source>
</evidence>
<dbReference type="Pfam" id="PF07298">
    <property type="entry name" value="NnrU"/>
    <property type="match status" value="1"/>
</dbReference>
<evidence type="ECO:0000256" key="7">
    <source>
        <dbReference type="ARBA" id="ARBA00022691"/>
    </source>
</evidence>
<dbReference type="NCBIfam" id="NF045656">
    <property type="entry name" value="MeththiolMtaseMddA"/>
    <property type="match status" value="1"/>
</dbReference>
<comment type="similarity">
    <text evidence="3">Belongs to the nurim family.</text>
</comment>
<dbReference type="GO" id="GO:0008168">
    <property type="term" value="F:methyltransferase activity"/>
    <property type="evidence" value="ECO:0007669"/>
    <property type="project" value="UniProtKB-KW"/>
</dbReference>
<gene>
    <name evidence="14" type="primary">mddA</name>
    <name evidence="14" type="ORF">ACFPN1_15675</name>
</gene>
<evidence type="ECO:0000313" key="15">
    <source>
        <dbReference type="Proteomes" id="UP001596036"/>
    </source>
</evidence>
<dbReference type="Gene3D" id="1.20.120.1630">
    <property type="match status" value="1"/>
</dbReference>
<keyword evidence="8 12" id="KW-0812">Transmembrane</keyword>
<keyword evidence="9 12" id="KW-1133">Transmembrane helix</keyword>
<evidence type="ECO:0000256" key="12">
    <source>
        <dbReference type="SAM" id="Phobius"/>
    </source>
</evidence>
<evidence type="ECO:0000256" key="11">
    <source>
        <dbReference type="ARBA" id="ARBA00048134"/>
    </source>
</evidence>
<dbReference type="GO" id="GO:0032259">
    <property type="term" value="P:methylation"/>
    <property type="evidence" value="ECO:0007669"/>
    <property type="project" value="UniProtKB-KW"/>
</dbReference>
<accession>A0ABW0SRH0</accession>
<dbReference type="InterPro" id="IPR009915">
    <property type="entry name" value="NnrU_dom"/>
</dbReference>
<feature type="domain" description="NnrU" evidence="13">
    <location>
        <begin position="54"/>
        <end position="198"/>
    </location>
</feature>
<dbReference type="InterPro" id="IPR033580">
    <property type="entry name" value="Nurim-like"/>
</dbReference>
<evidence type="ECO:0000256" key="6">
    <source>
        <dbReference type="ARBA" id="ARBA00022679"/>
    </source>
</evidence>
<evidence type="ECO:0000256" key="1">
    <source>
        <dbReference type="ARBA" id="ARBA00002096"/>
    </source>
</evidence>
<dbReference type="RefSeq" id="WP_386756138.1">
    <property type="nucleotide sequence ID" value="NZ_JBHSNM010000009.1"/>
</dbReference>
<comment type="function">
    <text evidence="1">Catalyzes the methylation of methanethiol (MeSH) to yield dimethylsulphide (DMS).</text>
</comment>
<dbReference type="EMBL" id="JBHSNM010000009">
    <property type="protein sequence ID" value="MFC5571499.1"/>
    <property type="molecule type" value="Genomic_DNA"/>
</dbReference>
<sequence>MSRLPALLYGAACYAAFLATFLYAIAFVAGVGVPRHVDHGIDAPFAVALGIDLALLALFAVQHSGMARPAFKRWWTRYVPQPIERSTYVLASSLVLALLFWQWRTLPQQLWDVDAPALRWAVHGVSALGWLLVLSSTFLINHFELFGLRQTWFFAHRRPMPDEPFVTRAFYRIVRHPLMLGFLIAFWATPTMTLGHLLFAVMTTGYILVAVKFLEERDLLALYGDTYRDYQRRVPMLLPWSRRARAAAASPATARRDADIVVP</sequence>
<evidence type="ECO:0000256" key="4">
    <source>
        <dbReference type="ARBA" id="ARBA00012149"/>
    </source>
</evidence>
<organism evidence="14 15">
    <name type="scientific">Lysobacter yangpyeongensis</name>
    <dbReference type="NCBI Taxonomy" id="346182"/>
    <lineage>
        <taxon>Bacteria</taxon>
        <taxon>Pseudomonadati</taxon>
        <taxon>Pseudomonadota</taxon>
        <taxon>Gammaproteobacteria</taxon>
        <taxon>Lysobacterales</taxon>
        <taxon>Lysobacteraceae</taxon>
        <taxon>Lysobacter</taxon>
    </lineage>
</organism>
<feature type="transmembrane region" description="Helical" evidence="12">
    <location>
        <begin position="121"/>
        <end position="148"/>
    </location>
</feature>
<protein>
    <recommendedName>
        <fullName evidence="4">methanethiol S-methyltransferase</fullName>
        <ecNumber evidence="4">2.1.1.334</ecNumber>
    </recommendedName>
</protein>
<evidence type="ECO:0000256" key="10">
    <source>
        <dbReference type="ARBA" id="ARBA00023136"/>
    </source>
</evidence>
<name>A0ABW0SRH0_9GAMM</name>
<evidence type="ECO:0000313" key="14">
    <source>
        <dbReference type="EMBL" id="MFC5571499.1"/>
    </source>
</evidence>
<reference evidence="15" key="1">
    <citation type="journal article" date="2019" name="Int. J. Syst. Evol. Microbiol.">
        <title>The Global Catalogue of Microorganisms (GCM) 10K type strain sequencing project: providing services to taxonomists for standard genome sequencing and annotation.</title>
        <authorList>
            <consortium name="The Broad Institute Genomics Platform"/>
            <consortium name="The Broad Institute Genome Sequencing Center for Infectious Disease"/>
            <person name="Wu L."/>
            <person name="Ma J."/>
        </authorList>
    </citation>
    <scope>NUCLEOTIDE SEQUENCE [LARGE SCALE GENOMIC DNA]</scope>
    <source>
        <strain evidence="15">KACC 11407</strain>
    </source>
</reference>
<dbReference type="PANTHER" id="PTHR31040:SF1">
    <property type="entry name" value="NURIM"/>
    <property type="match status" value="1"/>
</dbReference>
<keyword evidence="5 14" id="KW-0489">Methyltransferase</keyword>
<proteinExistence type="inferred from homology"/>
<feature type="transmembrane region" description="Helical" evidence="12">
    <location>
        <begin position="7"/>
        <end position="31"/>
    </location>
</feature>
<comment type="subcellular location">
    <subcellularLocation>
        <location evidence="2">Membrane</location>
        <topology evidence="2">Multi-pass membrane protein</topology>
    </subcellularLocation>
</comment>
<dbReference type="PANTHER" id="PTHR31040">
    <property type="entry name" value="NURIM"/>
    <property type="match status" value="1"/>
</dbReference>
<feature type="transmembrane region" description="Helical" evidence="12">
    <location>
        <begin position="82"/>
        <end position="101"/>
    </location>
</feature>
<dbReference type="InterPro" id="IPR054700">
    <property type="entry name" value="MddA"/>
</dbReference>
<evidence type="ECO:0000256" key="3">
    <source>
        <dbReference type="ARBA" id="ARBA00010631"/>
    </source>
</evidence>
<dbReference type="EC" id="2.1.1.334" evidence="4"/>
<evidence type="ECO:0000256" key="8">
    <source>
        <dbReference type="ARBA" id="ARBA00022692"/>
    </source>
</evidence>
<feature type="transmembrane region" description="Helical" evidence="12">
    <location>
        <begin position="43"/>
        <end position="61"/>
    </location>
</feature>
<comment type="catalytic activity">
    <reaction evidence="11">
        <text>methanethiol + S-adenosyl-L-methionine = dimethyl sulfide + S-adenosyl-L-homocysteine + H(+)</text>
        <dbReference type="Rhea" id="RHEA:50428"/>
        <dbReference type="ChEBI" id="CHEBI:15378"/>
        <dbReference type="ChEBI" id="CHEBI:16007"/>
        <dbReference type="ChEBI" id="CHEBI:17437"/>
        <dbReference type="ChEBI" id="CHEBI:57856"/>
        <dbReference type="ChEBI" id="CHEBI:59789"/>
        <dbReference type="EC" id="2.1.1.334"/>
    </reaction>
</comment>
<keyword evidence="7" id="KW-0949">S-adenosyl-L-methionine</keyword>
<comment type="caution">
    <text evidence="14">The sequence shown here is derived from an EMBL/GenBank/DDBJ whole genome shotgun (WGS) entry which is preliminary data.</text>
</comment>
<evidence type="ECO:0000259" key="13">
    <source>
        <dbReference type="Pfam" id="PF07298"/>
    </source>
</evidence>
<keyword evidence="6 14" id="KW-0808">Transferase</keyword>
<evidence type="ECO:0000256" key="9">
    <source>
        <dbReference type="ARBA" id="ARBA00022989"/>
    </source>
</evidence>
<dbReference type="Proteomes" id="UP001596036">
    <property type="component" value="Unassembled WGS sequence"/>
</dbReference>
<keyword evidence="10 12" id="KW-0472">Membrane</keyword>